<accession>A0AAV0FC24</accession>
<reference evidence="1" key="1">
    <citation type="submission" date="2022-07" db="EMBL/GenBank/DDBJ databases">
        <authorList>
            <person name="Macas J."/>
            <person name="Novak P."/>
            <person name="Neumann P."/>
        </authorList>
    </citation>
    <scope>NUCLEOTIDE SEQUENCE</scope>
</reference>
<name>A0AAV0FC24_9ASTE</name>
<organism evidence="1 2">
    <name type="scientific">Cuscuta epithymum</name>
    <dbReference type="NCBI Taxonomy" id="186058"/>
    <lineage>
        <taxon>Eukaryota</taxon>
        <taxon>Viridiplantae</taxon>
        <taxon>Streptophyta</taxon>
        <taxon>Embryophyta</taxon>
        <taxon>Tracheophyta</taxon>
        <taxon>Spermatophyta</taxon>
        <taxon>Magnoliopsida</taxon>
        <taxon>eudicotyledons</taxon>
        <taxon>Gunneridae</taxon>
        <taxon>Pentapetalae</taxon>
        <taxon>asterids</taxon>
        <taxon>lamiids</taxon>
        <taxon>Solanales</taxon>
        <taxon>Convolvulaceae</taxon>
        <taxon>Cuscuteae</taxon>
        <taxon>Cuscuta</taxon>
        <taxon>Cuscuta subgen. Cuscuta</taxon>
    </lineage>
</organism>
<gene>
    <name evidence="1" type="ORF">CEPIT_LOCUS32736</name>
</gene>
<sequence length="108" mass="11465">MVKNEEKLASSEDVVVDSVKPMTGDLCVSDDGPLAGAGRTALSLSVAGKIGSRYSYFCSFSQNSLVTFIIHSSSRCSIAVSRVYHLVGLASWVAFQRSSSSMSHLSVV</sequence>
<evidence type="ECO:0000313" key="1">
    <source>
        <dbReference type="EMBL" id="CAH9133163.1"/>
    </source>
</evidence>
<keyword evidence="2" id="KW-1185">Reference proteome</keyword>
<evidence type="ECO:0000313" key="2">
    <source>
        <dbReference type="Proteomes" id="UP001152523"/>
    </source>
</evidence>
<comment type="caution">
    <text evidence="1">The sequence shown here is derived from an EMBL/GenBank/DDBJ whole genome shotgun (WGS) entry which is preliminary data.</text>
</comment>
<proteinExistence type="predicted"/>
<protein>
    <submittedName>
        <fullName evidence="1">Uncharacterized protein</fullName>
    </submittedName>
</protein>
<dbReference type="AlphaFoldDB" id="A0AAV0FC24"/>
<dbReference type="EMBL" id="CAMAPF010000975">
    <property type="protein sequence ID" value="CAH9133163.1"/>
    <property type="molecule type" value="Genomic_DNA"/>
</dbReference>
<dbReference type="Proteomes" id="UP001152523">
    <property type="component" value="Unassembled WGS sequence"/>
</dbReference>